<proteinExistence type="predicted"/>
<accession>A0A6M3Y6H0</accession>
<evidence type="ECO:0000313" key="1">
    <source>
        <dbReference type="EMBL" id="QJI04166.1"/>
    </source>
</evidence>
<reference evidence="1" key="1">
    <citation type="submission" date="2020-03" db="EMBL/GenBank/DDBJ databases">
        <title>The deep terrestrial virosphere.</title>
        <authorList>
            <person name="Holmfeldt K."/>
            <person name="Nilsson E."/>
            <person name="Simone D."/>
            <person name="Lopez-Fernandez M."/>
            <person name="Wu X."/>
            <person name="de Brujin I."/>
            <person name="Lundin D."/>
            <person name="Andersson A."/>
            <person name="Bertilsson S."/>
            <person name="Dopson M."/>
        </authorList>
    </citation>
    <scope>NUCLEOTIDE SEQUENCE</scope>
    <source>
        <strain evidence="1">TM448B06330</strain>
    </source>
</reference>
<dbReference type="AlphaFoldDB" id="A0A6M3Y6H0"/>
<name>A0A6M3Y6H0_9ZZZZ</name>
<gene>
    <name evidence="1" type="ORF">TM448B06330_0009</name>
</gene>
<protein>
    <submittedName>
        <fullName evidence="1">Uncharacterized protein</fullName>
    </submittedName>
</protein>
<sequence length="81" mass="9523">MMRKDRAKQATALITALRELNTEGMVCDSIEECQGWKNYKQIQSGLNKIDLRLVMADILKTFIFCAWCGKEINREWKRLKK</sequence>
<dbReference type="EMBL" id="MT145154">
    <property type="protein sequence ID" value="QJI04166.1"/>
    <property type="molecule type" value="Genomic_DNA"/>
</dbReference>
<organism evidence="1">
    <name type="scientific">viral metagenome</name>
    <dbReference type="NCBI Taxonomy" id="1070528"/>
    <lineage>
        <taxon>unclassified sequences</taxon>
        <taxon>metagenomes</taxon>
        <taxon>organismal metagenomes</taxon>
    </lineage>
</organism>